<dbReference type="Pfam" id="PF13489">
    <property type="entry name" value="Methyltransf_23"/>
    <property type="match status" value="1"/>
</dbReference>
<protein>
    <recommendedName>
        <fullName evidence="1">Glycosyltransferase 2-like domain-containing protein</fullName>
    </recommendedName>
</protein>
<name>A0ABP8A7A4_9MICO</name>
<dbReference type="Pfam" id="PF00535">
    <property type="entry name" value="Glycos_transf_2"/>
    <property type="match status" value="1"/>
</dbReference>
<keyword evidence="3" id="KW-1185">Reference proteome</keyword>
<dbReference type="SUPFAM" id="SSF53448">
    <property type="entry name" value="Nucleotide-diphospho-sugar transferases"/>
    <property type="match status" value="1"/>
</dbReference>
<dbReference type="InterPro" id="IPR029044">
    <property type="entry name" value="Nucleotide-diphossugar_trans"/>
</dbReference>
<sequence length="427" mass="47757">MSDGYAGAAPRFSIFTPSHDPRYLAECEESVLEQTADDWEWIVYLNGGAEWAPESEDPRIRVFSTEASLGVGAAKRRACAQASGQYLVELDHDDMLLPAALAEVGAAFEARPAASLVYSHCAAMLADGGRDETRYREGIGWEYRDVRVGQRVLQHPVSFAPTPHNVSYIWYAPNHVRAFRRSAYEEVGGYDASRDILDDQELMSRLYQWGEFVQLDQCLYLQRMHDRNTQRDGVLNARIQTETVELYARYFEGNAVAWARRAGLLCLDFGGAHNKAVGFLGVDQHPGPGVDIVATLPGPLDLPDGSVGVIRAYDFFEHVADKIGLITEIYRLLAPGGILISRTPSTDGRGAFQDPTHVAYYNQNSFWYYTDQNLRQYVAGLDVRFQVSRLVTFFPTQWHQANDISYVDAFLLKLPDGGVRNAAEINV</sequence>
<feature type="domain" description="Glycosyltransferase 2-like" evidence="1">
    <location>
        <begin position="17"/>
        <end position="119"/>
    </location>
</feature>
<accession>A0ABP8A7A4</accession>
<proteinExistence type="predicted"/>
<dbReference type="InterPro" id="IPR001173">
    <property type="entry name" value="Glyco_trans_2-like"/>
</dbReference>
<dbReference type="Proteomes" id="UP001501079">
    <property type="component" value="Unassembled WGS sequence"/>
</dbReference>
<dbReference type="EMBL" id="BAABBW010000005">
    <property type="protein sequence ID" value="GAA4179179.1"/>
    <property type="molecule type" value="Genomic_DNA"/>
</dbReference>
<evidence type="ECO:0000313" key="3">
    <source>
        <dbReference type="Proteomes" id="UP001501079"/>
    </source>
</evidence>
<dbReference type="RefSeq" id="WP_344756075.1">
    <property type="nucleotide sequence ID" value="NZ_BAABBW010000005.1"/>
</dbReference>
<gene>
    <name evidence="2" type="ORF">GCM10022287_31080</name>
</gene>
<dbReference type="PANTHER" id="PTHR22916:SF3">
    <property type="entry name" value="UDP-GLCNAC:BETAGAL BETA-1,3-N-ACETYLGLUCOSAMINYLTRANSFERASE-LIKE PROTEIN 1"/>
    <property type="match status" value="1"/>
</dbReference>
<dbReference type="InterPro" id="IPR029063">
    <property type="entry name" value="SAM-dependent_MTases_sf"/>
</dbReference>
<organism evidence="2 3">
    <name type="scientific">Gryllotalpicola koreensis</name>
    <dbReference type="NCBI Taxonomy" id="993086"/>
    <lineage>
        <taxon>Bacteria</taxon>
        <taxon>Bacillati</taxon>
        <taxon>Actinomycetota</taxon>
        <taxon>Actinomycetes</taxon>
        <taxon>Micrococcales</taxon>
        <taxon>Microbacteriaceae</taxon>
        <taxon>Gryllotalpicola</taxon>
    </lineage>
</organism>
<evidence type="ECO:0000313" key="2">
    <source>
        <dbReference type="EMBL" id="GAA4179179.1"/>
    </source>
</evidence>
<dbReference type="Gene3D" id="3.40.50.150">
    <property type="entry name" value="Vaccinia Virus protein VP39"/>
    <property type="match status" value="1"/>
</dbReference>
<dbReference type="SUPFAM" id="SSF53335">
    <property type="entry name" value="S-adenosyl-L-methionine-dependent methyltransferases"/>
    <property type="match status" value="1"/>
</dbReference>
<comment type="caution">
    <text evidence="2">The sequence shown here is derived from an EMBL/GenBank/DDBJ whole genome shotgun (WGS) entry which is preliminary data.</text>
</comment>
<reference evidence="3" key="1">
    <citation type="journal article" date="2019" name="Int. J. Syst. Evol. Microbiol.">
        <title>The Global Catalogue of Microorganisms (GCM) 10K type strain sequencing project: providing services to taxonomists for standard genome sequencing and annotation.</title>
        <authorList>
            <consortium name="The Broad Institute Genomics Platform"/>
            <consortium name="The Broad Institute Genome Sequencing Center for Infectious Disease"/>
            <person name="Wu L."/>
            <person name="Ma J."/>
        </authorList>
    </citation>
    <scope>NUCLEOTIDE SEQUENCE [LARGE SCALE GENOMIC DNA]</scope>
    <source>
        <strain evidence="3">JCM 17591</strain>
    </source>
</reference>
<dbReference type="PANTHER" id="PTHR22916">
    <property type="entry name" value="GLYCOSYLTRANSFERASE"/>
    <property type="match status" value="1"/>
</dbReference>
<evidence type="ECO:0000259" key="1">
    <source>
        <dbReference type="Pfam" id="PF00535"/>
    </source>
</evidence>
<dbReference type="Gene3D" id="3.90.550.10">
    <property type="entry name" value="Spore Coat Polysaccharide Biosynthesis Protein SpsA, Chain A"/>
    <property type="match status" value="1"/>
</dbReference>